<protein>
    <submittedName>
        <fullName evidence="1">Unannotated protein</fullName>
    </submittedName>
</protein>
<proteinExistence type="predicted"/>
<reference evidence="1" key="1">
    <citation type="submission" date="2020-05" db="EMBL/GenBank/DDBJ databases">
        <authorList>
            <person name="Chiriac C."/>
            <person name="Salcher M."/>
            <person name="Ghai R."/>
            <person name="Kavagutti S V."/>
        </authorList>
    </citation>
    <scope>NUCLEOTIDE SEQUENCE</scope>
</reference>
<sequence>MPTTRDIYFDGSAAPVHEEITAPHGFHGNWVPDHAVVSR</sequence>
<name>A0A6J6CLX1_9ZZZZ</name>
<organism evidence="1">
    <name type="scientific">freshwater metagenome</name>
    <dbReference type="NCBI Taxonomy" id="449393"/>
    <lineage>
        <taxon>unclassified sequences</taxon>
        <taxon>metagenomes</taxon>
        <taxon>ecological metagenomes</taxon>
    </lineage>
</organism>
<dbReference type="EMBL" id="CAEZSR010000032">
    <property type="protein sequence ID" value="CAB4552542.1"/>
    <property type="molecule type" value="Genomic_DNA"/>
</dbReference>
<accession>A0A6J6CLX1</accession>
<dbReference type="AlphaFoldDB" id="A0A6J6CLX1"/>
<evidence type="ECO:0000313" key="1">
    <source>
        <dbReference type="EMBL" id="CAB4552542.1"/>
    </source>
</evidence>
<gene>
    <name evidence="1" type="ORF">UFOPK1493_01176</name>
</gene>